<keyword evidence="7 11" id="KW-0675">Receptor</keyword>
<sequence length="245" mass="28060">MAVSVFLTLISIHRYVSVVYHSQEFCIKQKAFVKKLCVGVWVFMLINGLVFILVLDASTLGKHTLCFSIHQEQYIKFYFGVNLALLLLGFLIPFTISLVCYSRLARSVSGINICHQKGKLIKRKSCQMIAVCLLVFVVCFMPINVIQTVMVVVKKFYPKHCHLLLQLETSYYASWILSSANCSLDPLIYCFSSKNFMTAFRSSLRKVGVRFQTIHQDIELDSFQTMRVISTPRVIKRESMANTKL</sequence>
<protein>
    <submittedName>
        <fullName evidence="11">Cysteinyl leukotriene receptor 1</fullName>
    </submittedName>
</protein>
<keyword evidence="5" id="KW-0297">G-protein coupled receptor</keyword>
<comment type="caution">
    <text evidence="11">The sequence shown here is derived from an EMBL/GenBank/DDBJ whole genome shotgun (WGS) entry which is preliminary data.</text>
</comment>
<evidence type="ECO:0000256" key="6">
    <source>
        <dbReference type="ARBA" id="ARBA00023136"/>
    </source>
</evidence>
<evidence type="ECO:0000256" key="3">
    <source>
        <dbReference type="ARBA" id="ARBA00022692"/>
    </source>
</evidence>
<proteinExistence type="predicted"/>
<dbReference type="Proteomes" id="UP000319801">
    <property type="component" value="Unassembled WGS sequence"/>
</dbReference>
<evidence type="ECO:0000259" key="10">
    <source>
        <dbReference type="PROSITE" id="PS50262"/>
    </source>
</evidence>
<dbReference type="GO" id="GO:0005886">
    <property type="term" value="C:plasma membrane"/>
    <property type="evidence" value="ECO:0007669"/>
    <property type="project" value="UniProtKB-SubCell"/>
</dbReference>
<keyword evidence="3 9" id="KW-0812">Transmembrane</keyword>
<evidence type="ECO:0000256" key="8">
    <source>
        <dbReference type="ARBA" id="ARBA00023224"/>
    </source>
</evidence>
<gene>
    <name evidence="11" type="ORF">Baya_13382</name>
</gene>
<organism evidence="11 12">
    <name type="scientific">Bagarius yarrelli</name>
    <name type="common">Goonch</name>
    <name type="synonym">Bagrus yarrelli</name>
    <dbReference type="NCBI Taxonomy" id="175774"/>
    <lineage>
        <taxon>Eukaryota</taxon>
        <taxon>Metazoa</taxon>
        <taxon>Chordata</taxon>
        <taxon>Craniata</taxon>
        <taxon>Vertebrata</taxon>
        <taxon>Euteleostomi</taxon>
        <taxon>Actinopterygii</taxon>
        <taxon>Neopterygii</taxon>
        <taxon>Teleostei</taxon>
        <taxon>Ostariophysi</taxon>
        <taxon>Siluriformes</taxon>
        <taxon>Sisoridae</taxon>
        <taxon>Sisorinae</taxon>
        <taxon>Bagarius</taxon>
    </lineage>
</organism>
<dbReference type="InterPro" id="IPR017452">
    <property type="entry name" value="GPCR_Rhodpsn_7TM"/>
</dbReference>
<dbReference type="Pfam" id="PF00001">
    <property type="entry name" value="7tm_1"/>
    <property type="match status" value="1"/>
</dbReference>
<dbReference type="EMBL" id="VCAZ01000129">
    <property type="protein sequence ID" value="TSV94903.1"/>
    <property type="molecule type" value="Genomic_DNA"/>
</dbReference>
<evidence type="ECO:0000256" key="1">
    <source>
        <dbReference type="ARBA" id="ARBA00004651"/>
    </source>
</evidence>
<accession>A0A556V5V8</accession>
<keyword evidence="4 9" id="KW-1133">Transmembrane helix</keyword>
<evidence type="ECO:0000256" key="7">
    <source>
        <dbReference type="ARBA" id="ARBA00023170"/>
    </source>
</evidence>
<keyword evidence="2" id="KW-1003">Cell membrane</keyword>
<reference evidence="11 12" key="1">
    <citation type="journal article" date="2019" name="Genome Biol. Evol.">
        <title>Whole-Genome Sequencing of the Giant Devil Catfish, Bagarius yarrelli.</title>
        <authorList>
            <person name="Jiang W."/>
            <person name="Lv Y."/>
            <person name="Cheng L."/>
            <person name="Yang K."/>
            <person name="Chao B."/>
            <person name="Wang X."/>
            <person name="Li Y."/>
            <person name="Pan X."/>
            <person name="You X."/>
            <person name="Zhang Y."/>
            <person name="Yang J."/>
            <person name="Li J."/>
            <person name="Zhang X."/>
            <person name="Liu S."/>
            <person name="Sun C."/>
            <person name="Yang J."/>
            <person name="Shi Q."/>
        </authorList>
    </citation>
    <scope>NUCLEOTIDE SEQUENCE [LARGE SCALE GENOMIC DNA]</scope>
    <source>
        <strain evidence="11">JWS20170419001</strain>
        <tissue evidence="11">Muscle</tissue>
    </source>
</reference>
<evidence type="ECO:0000313" key="11">
    <source>
        <dbReference type="EMBL" id="TSV94903.1"/>
    </source>
</evidence>
<dbReference type="PANTHER" id="PTHR24231">
    <property type="entry name" value="PURINOCEPTOR-RELATED G-PROTEIN COUPLED RECEPTOR"/>
    <property type="match status" value="1"/>
</dbReference>
<evidence type="ECO:0000256" key="9">
    <source>
        <dbReference type="SAM" id="Phobius"/>
    </source>
</evidence>
<comment type="subcellular location">
    <subcellularLocation>
        <location evidence="1">Cell membrane</location>
        <topology evidence="1">Multi-pass membrane protein</topology>
    </subcellularLocation>
</comment>
<feature type="transmembrane region" description="Helical" evidence="9">
    <location>
        <begin position="172"/>
        <end position="191"/>
    </location>
</feature>
<keyword evidence="12" id="KW-1185">Reference proteome</keyword>
<dbReference type="AlphaFoldDB" id="A0A556V5V8"/>
<dbReference type="GO" id="GO:0004930">
    <property type="term" value="F:G protein-coupled receptor activity"/>
    <property type="evidence" value="ECO:0007669"/>
    <property type="project" value="UniProtKB-KW"/>
</dbReference>
<dbReference type="InterPro" id="IPR000276">
    <property type="entry name" value="GPCR_Rhodpsn"/>
</dbReference>
<feature type="transmembrane region" description="Helical" evidence="9">
    <location>
        <begin position="128"/>
        <end position="152"/>
    </location>
</feature>
<dbReference type="Gene3D" id="1.20.1070.10">
    <property type="entry name" value="Rhodopsin 7-helix transmembrane proteins"/>
    <property type="match status" value="1"/>
</dbReference>
<evidence type="ECO:0000256" key="2">
    <source>
        <dbReference type="ARBA" id="ARBA00022475"/>
    </source>
</evidence>
<feature type="transmembrane region" description="Helical" evidence="9">
    <location>
        <begin position="36"/>
        <end position="55"/>
    </location>
</feature>
<name>A0A556V5V8_BAGYA</name>
<keyword evidence="6 9" id="KW-0472">Membrane</keyword>
<dbReference type="PROSITE" id="PS50262">
    <property type="entry name" value="G_PROTEIN_RECEP_F1_2"/>
    <property type="match status" value="1"/>
</dbReference>
<dbReference type="PANTHER" id="PTHR24231:SF35">
    <property type="entry name" value="P2Y PURINOCEPTOR 4-LIKE"/>
    <property type="match status" value="1"/>
</dbReference>
<feature type="domain" description="G-protein coupled receptors family 1 profile" evidence="10">
    <location>
        <begin position="1"/>
        <end position="189"/>
    </location>
</feature>
<evidence type="ECO:0000256" key="5">
    <source>
        <dbReference type="ARBA" id="ARBA00023040"/>
    </source>
</evidence>
<evidence type="ECO:0000256" key="4">
    <source>
        <dbReference type="ARBA" id="ARBA00022989"/>
    </source>
</evidence>
<feature type="transmembrane region" description="Helical" evidence="9">
    <location>
        <begin position="75"/>
        <end position="101"/>
    </location>
</feature>
<dbReference type="OrthoDB" id="10018446at2759"/>
<keyword evidence="8" id="KW-0807">Transducer</keyword>
<dbReference type="SUPFAM" id="SSF81321">
    <property type="entry name" value="Family A G protein-coupled receptor-like"/>
    <property type="match status" value="1"/>
</dbReference>
<dbReference type="PRINTS" id="PR00237">
    <property type="entry name" value="GPCRRHODOPSN"/>
</dbReference>
<evidence type="ECO:0000313" key="12">
    <source>
        <dbReference type="Proteomes" id="UP000319801"/>
    </source>
</evidence>